<dbReference type="Pfam" id="PF02806">
    <property type="entry name" value="Alpha-amylase_C"/>
    <property type="match status" value="1"/>
</dbReference>
<dbReference type="InterPro" id="IPR017853">
    <property type="entry name" value="GH"/>
</dbReference>
<accession>A0A395XIE7</accession>
<proteinExistence type="inferred from homology"/>
<dbReference type="GO" id="GO:0043169">
    <property type="term" value="F:cation binding"/>
    <property type="evidence" value="ECO:0007669"/>
    <property type="project" value="InterPro"/>
</dbReference>
<keyword evidence="2 5" id="KW-0378">Hydrolase</keyword>
<dbReference type="Proteomes" id="UP000266376">
    <property type="component" value="Unassembled WGS sequence"/>
</dbReference>
<dbReference type="SUPFAM" id="SSF51011">
    <property type="entry name" value="Glycosyl hydrolase domain"/>
    <property type="match status" value="1"/>
</dbReference>
<evidence type="ECO:0000313" key="5">
    <source>
        <dbReference type="EMBL" id="RGW51112.1"/>
    </source>
</evidence>
<dbReference type="PANTHER" id="PTHR10357:SF210">
    <property type="entry name" value="MALTODEXTRIN GLUCOSIDASE"/>
    <property type="match status" value="1"/>
</dbReference>
<dbReference type="Gene3D" id="2.60.40.1180">
    <property type="entry name" value="Golgi alpha-mannosidase II"/>
    <property type="match status" value="1"/>
</dbReference>
<dbReference type="GO" id="GO:0004553">
    <property type="term" value="F:hydrolase activity, hydrolyzing O-glycosyl compounds"/>
    <property type="evidence" value="ECO:0007669"/>
    <property type="project" value="InterPro"/>
</dbReference>
<dbReference type="EMBL" id="QSAJ01000034">
    <property type="protein sequence ID" value="RGW51112.1"/>
    <property type="molecule type" value="Genomic_DNA"/>
</dbReference>
<comment type="similarity">
    <text evidence="1">Belongs to the glycosyl hydrolase 13 family.</text>
</comment>
<dbReference type="InterPro" id="IPR013783">
    <property type="entry name" value="Ig-like_fold"/>
</dbReference>
<dbReference type="Gene3D" id="2.60.40.10">
    <property type="entry name" value="Immunoglobulins"/>
    <property type="match status" value="1"/>
</dbReference>
<name>A0A395XIE7_9FIRM</name>
<dbReference type="CDD" id="cd11338">
    <property type="entry name" value="AmyAc_CMD"/>
    <property type="match status" value="1"/>
</dbReference>
<dbReference type="InterPro" id="IPR013780">
    <property type="entry name" value="Glyco_hydro_b"/>
</dbReference>
<reference evidence="5 6" key="1">
    <citation type="submission" date="2018-08" db="EMBL/GenBank/DDBJ databases">
        <title>A genome reference for cultivated species of the human gut microbiota.</title>
        <authorList>
            <person name="Zou Y."/>
            <person name="Xue W."/>
            <person name="Luo G."/>
        </authorList>
    </citation>
    <scope>NUCLEOTIDE SEQUENCE [LARGE SCALE GENOMIC DNA]</scope>
    <source>
        <strain evidence="5 6">AF12-11</strain>
    </source>
</reference>
<evidence type="ECO:0000256" key="3">
    <source>
        <dbReference type="ARBA" id="ARBA00023295"/>
    </source>
</evidence>
<sequence>MNKKALFCDGTSQYVNPSEPERNEEVVFRFRTAKDDAEHVCLVHEKIRYEMEKAQTGEVFDYYEIKRQLGEEPFRYYFEIRSGSEVCYYNRCGVSERVVSDYDYVVCPGFRTPKWAKGAVMYQIFTDRFCNGDPDNDVEDREYYYIGDYSRKVTDWNRYPATMDVREFYGGDLKGVWDKLDYLQDLGVEVLYFNPIFVSPSNHKYDIQDYDYIDPHYGVIVEDGGNILAEGDHENANATKYQKRVTDKKNLEASNEFFVQFVEEVHRRGMKVILDGVFNHCGSFNKWLDRERIYEKQEGYAPGAYVSADSPYRSYFRFFQEERERWPYNGSYDGWWGHDTLPKLNYEDSPKLEAYIFEIAKKWVSPPYNADGWRLDVAADLGRSNEYNHEFWKKFRKVVKEANPEALILAEHYGDPSEWLEGDEWDTIMNYDAFMEPVTWFLTGMEKHSDEAREDLRGNADAFVNAICHHMSNMMTPSLQVSMNELSNHDHSRFLTRTNHRVGRAQKLGAEAANENVNVAVMREAVVMQMTWPGAPTVYYGDEAGVCGFTDPDNRRTYPWGHEDQELIAFHREMIRIHKRYPVFREGSVQMLEWRENVLAYARTDQNQRIVVIINNSDALEEVTVPVWQAEIPMRGRMRRLMYSYHEGYTTEYEEYIVEDGEIVVNMGAYSALVLKEMDVNYG</sequence>
<dbReference type="CDD" id="cd02857">
    <property type="entry name" value="E_set_CDase_PDE_N"/>
    <property type="match status" value="1"/>
</dbReference>
<protein>
    <submittedName>
        <fullName evidence="5">Glycoside hydrolase family 13 protein</fullName>
    </submittedName>
</protein>
<keyword evidence="3" id="KW-0326">Glycosidase</keyword>
<dbReference type="GO" id="GO:0005975">
    <property type="term" value="P:carbohydrate metabolic process"/>
    <property type="evidence" value="ECO:0007669"/>
    <property type="project" value="InterPro"/>
</dbReference>
<evidence type="ECO:0000256" key="1">
    <source>
        <dbReference type="ARBA" id="ARBA00008061"/>
    </source>
</evidence>
<evidence type="ECO:0000259" key="4">
    <source>
        <dbReference type="SMART" id="SM00642"/>
    </source>
</evidence>
<evidence type="ECO:0000313" key="6">
    <source>
        <dbReference type="Proteomes" id="UP000266376"/>
    </source>
</evidence>
<dbReference type="AlphaFoldDB" id="A0A395XIE7"/>
<comment type="caution">
    <text evidence="5">The sequence shown here is derived from an EMBL/GenBank/DDBJ whole genome shotgun (WGS) entry which is preliminary data.</text>
</comment>
<organism evidence="5 6">
    <name type="scientific">Dorea formicigenerans</name>
    <dbReference type="NCBI Taxonomy" id="39486"/>
    <lineage>
        <taxon>Bacteria</taxon>
        <taxon>Bacillati</taxon>
        <taxon>Bacillota</taxon>
        <taxon>Clostridia</taxon>
        <taxon>Lachnospirales</taxon>
        <taxon>Lachnospiraceae</taxon>
        <taxon>Dorea</taxon>
    </lineage>
</organism>
<feature type="domain" description="Glycosyl hydrolase family 13 catalytic" evidence="4">
    <location>
        <begin position="123"/>
        <end position="578"/>
    </location>
</feature>
<dbReference type="SUPFAM" id="SSF81296">
    <property type="entry name" value="E set domains"/>
    <property type="match status" value="1"/>
</dbReference>
<dbReference type="InterPro" id="IPR006047">
    <property type="entry name" value="GH13_cat_dom"/>
</dbReference>
<dbReference type="InterPro" id="IPR004185">
    <property type="entry name" value="Glyco_hydro_13_lg-like_dom"/>
</dbReference>
<dbReference type="InterPro" id="IPR014756">
    <property type="entry name" value="Ig_E-set"/>
</dbReference>
<dbReference type="Pfam" id="PF02903">
    <property type="entry name" value="Alpha-amylase_N"/>
    <property type="match status" value="1"/>
</dbReference>
<dbReference type="Gene3D" id="3.20.20.80">
    <property type="entry name" value="Glycosidases"/>
    <property type="match status" value="1"/>
</dbReference>
<dbReference type="SMART" id="SM00642">
    <property type="entry name" value="Aamy"/>
    <property type="match status" value="1"/>
</dbReference>
<gene>
    <name evidence="5" type="ORF">DWV67_12430</name>
</gene>
<dbReference type="Pfam" id="PF00128">
    <property type="entry name" value="Alpha-amylase"/>
    <property type="match status" value="2"/>
</dbReference>
<dbReference type="InterPro" id="IPR006048">
    <property type="entry name" value="A-amylase/branching_C"/>
</dbReference>
<dbReference type="PANTHER" id="PTHR10357">
    <property type="entry name" value="ALPHA-AMYLASE FAMILY MEMBER"/>
    <property type="match status" value="1"/>
</dbReference>
<evidence type="ECO:0000256" key="2">
    <source>
        <dbReference type="ARBA" id="ARBA00022801"/>
    </source>
</evidence>
<dbReference type="SUPFAM" id="SSF51445">
    <property type="entry name" value="(Trans)glycosidases"/>
    <property type="match status" value="1"/>
</dbReference>